<dbReference type="InterPro" id="IPR018490">
    <property type="entry name" value="cNMP-bd_dom_sf"/>
</dbReference>
<feature type="region of interest" description="Disordered" evidence="1">
    <location>
        <begin position="1190"/>
        <end position="1211"/>
    </location>
</feature>
<reference evidence="4" key="2">
    <citation type="journal article" date="2023" name="Microbiol Resour">
        <title>Decontamination and Annotation of the Draft Genome Sequence of the Oomycete Lagenidium giganteum ARSEF 373.</title>
        <authorList>
            <person name="Morgan W.R."/>
            <person name="Tartar A."/>
        </authorList>
    </citation>
    <scope>NUCLEOTIDE SEQUENCE</scope>
    <source>
        <strain evidence="4">ARSEF 373</strain>
    </source>
</reference>
<keyword evidence="5" id="KW-1185">Reference proteome</keyword>
<feature type="compositionally biased region" description="Polar residues" evidence="1">
    <location>
        <begin position="1249"/>
        <end position="1270"/>
    </location>
</feature>
<dbReference type="SUPFAM" id="SSF51206">
    <property type="entry name" value="cAMP-binding domain-like"/>
    <property type="match status" value="2"/>
</dbReference>
<organism evidence="4 5">
    <name type="scientific">Lagenidium giganteum</name>
    <dbReference type="NCBI Taxonomy" id="4803"/>
    <lineage>
        <taxon>Eukaryota</taxon>
        <taxon>Sar</taxon>
        <taxon>Stramenopiles</taxon>
        <taxon>Oomycota</taxon>
        <taxon>Peronosporomycetes</taxon>
        <taxon>Pythiales</taxon>
        <taxon>Pythiaceae</taxon>
    </lineage>
</organism>
<keyword evidence="2" id="KW-1133">Transmembrane helix</keyword>
<protein>
    <recommendedName>
        <fullName evidence="3">Cyclic nucleotide-binding domain-containing protein</fullName>
    </recommendedName>
</protein>
<dbReference type="CDD" id="cd00038">
    <property type="entry name" value="CAP_ED"/>
    <property type="match status" value="2"/>
</dbReference>
<accession>A0AAV2YSV6</accession>
<dbReference type="GO" id="GO:0005829">
    <property type="term" value="C:cytosol"/>
    <property type="evidence" value="ECO:0007669"/>
    <property type="project" value="TreeGrafter"/>
</dbReference>
<evidence type="ECO:0000259" key="3">
    <source>
        <dbReference type="PROSITE" id="PS50042"/>
    </source>
</evidence>
<comment type="caution">
    <text evidence="4">The sequence shown here is derived from an EMBL/GenBank/DDBJ whole genome shotgun (WGS) entry which is preliminary data.</text>
</comment>
<feature type="compositionally biased region" description="Low complexity" evidence="1">
    <location>
        <begin position="1192"/>
        <end position="1201"/>
    </location>
</feature>
<reference evidence="4" key="1">
    <citation type="submission" date="2022-11" db="EMBL/GenBank/DDBJ databases">
        <authorList>
            <person name="Morgan W.R."/>
            <person name="Tartar A."/>
        </authorList>
    </citation>
    <scope>NUCLEOTIDE SEQUENCE</scope>
    <source>
        <strain evidence="4">ARSEF 373</strain>
    </source>
</reference>
<dbReference type="GO" id="GO:0003700">
    <property type="term" value="F:DNA-binding transcription factor activity"/>
    <property type="evidence" value="ECO:0007669"/>
    <property type="project" value="TreeGrafter"/>
</dbReference>
<dbReference type="InterPro" id="IPR011989">
    <property type="entry name" value="ARM-like"/>
</dbReference>
<name>A0AAV2YSV6_9STRA</name>
<feature type="transmembrane region" description="Helical" evidence="2">
    <location>
        <begin position="158"/>
        <end position="175"/>
    </location>
</feature>
<dbReference type="InterPro" id="IPR000595">
    <property type="entry name" value="cNMP-bd_dom"/>
</dbReference>
<dbReference type="PROSITE" id="PS50042">
    <property type="entry name" value="CNMP_BINDING_3"/>
    <property type="match status" value="2"/>
</dbReference>
<feature type="domain" description="Cyclic nucleotide-binding" evidence="3">
    <location>
        <begin position="1048"/>
        <end position="1159"/>
    </location>
</feature>
<dbReference type="Pfam" id="PF00027">
    <property type="entry name" value="cNMP_binding"/>
    <property type="match status" value="1"/>
</dbReference>
<feature type="compositionally biased region" description="Polar residues" evidence="1">
    <location>
        <begin position="1492"/>
        <end position="1502"/>
    </location>
</feature>
<dbReference type="Gene3D" id="2.60.120.10">
    <property type="entry name" value="Jelly Rolls"/>
    <property type="match status" value="2"/>
</dbReference>
<feature type="transmembrane region" description="Helical" evidence="2">
    <location>
        <begin position="281"/>
        <end position="304"/>
    </location>
</feature>
<evidence type="ECO:0000313" key="5">
    <source>
        <dbReference type="Proteomes" id="UP001146120"/>
    </source>
</evidence>
<feature type="domain" description="Cyclic nucleotide-binding" evidence="3">
    <location>
        <begin position="1306"/>
        <end position="1380"/>
    </location>
</feature>
<evidence type="ECO:0000256" key="1">
    <source>
        <dbReference type="SAM" id="MobiDB-lite"/>
    </source>
</evidence>
<dbReference type="InterPro" id="IPR050397">
    <property type="entry name" value="Env_Response_Regulators"/>
</dbReference>
<dbReference type="InterPro" id="IPR016024">
    <property type="entry name" value="ARM-type_fold"/>
</dbReference>
<dbReference type="EMBL" id="DAKRPA010000147">
    <property type="protein sequence ID" value="DAZ97075.1"/>
    <property type="molecule type" value="Genomic_DNA"/>
</dbReference>
<proteinExistence type="predicted"/>
<dbReference type="Gene3D" id="1.25.10.10">
    <property type="entry name" value="Leucine-rich Repeat Variant"/>
    <property type="match status" value="1"/>
</dbReference>
<dbReference type="SUPFAM" id="SSF103473">
    <property type="entry name" value="MFS general substrate transporter"/>
    <property type="match status" value="1"/>
</dbReference>
<dbReference type="Proteomes" id="UP001146120">
    <property type="component" value="Unassembled WGS sequence"/>
</dbReference>
<dbReference type="InterPro" id="IPR036259">
    <property type="entry name" value="MFS_trans_sf"/>
</dbReference>
<dbReference type="PANTHER" id="PTHR24567:SF74">
    <property type="entry name" value="HTH-TYPE TRANSCRIPTIONAL REGULATOR ARCR"/>
    <property type="match status" value="1"/>
</dbReference>
<dbReference type="InterPro" id="IPR014710">
    <property type="entry name" value="RmlC-like_jellyroll"/>
</dbReference>
<feature type="transmembrane region" description="Helical" evidence="2">
    <location>
        <begin position="61"/>
        <end position="83"/>
    </location>
</feature>
<feature type="transmembrane region" description="Helical" evidence="2">
    <location>
        <begin position="377"/>
        <end position="398"/>
    </location>
</feature>
<feature type="region of interest" description="Disordered" evidence="1">
    <location>
        <begin position="1243"/>
        <end position="1285"/>
    </location>
</feature>
<keyword evidence="2" id="KW-0812">Transmembrane</keyword>
<feature type="transmembrane region" description="Helical" evidence="2">
    <location>
        <begin position="24"/>
        <end position="49"/>
    </location>
</feature>
<feature type="transmembrane region" description="Helical" evidence="2">
    <location>
        <begin position="126"/>
        <end position="146"/>
    </location>
</feature>
<dbReference type="SUPFAM" id="SSF48371">
    <property type="entry name" value="ARM repeat"/>
    <property type="match status" value="1"/>
</dbReference>
<evidence type="ECO:0000256" key="2">
    <source>
        <dbReference type="SAM" id="Phobius"/>
    </source>
</evidence>
<dbReference type="PANTHER" id="PTHR24567">
    <property type="entry name" value="CRP FAMILY TRANSCRIPTIONAL REGULATORY PROTEIN"/>
    <property type="match status" value="1"/>
</dbReference>
<feature type="region of interest" description="Disordered" evidence="1">
    <location>
        <begin position="1459"/>
        <end position="1502"/>
    </location>
</feature>
<sequence>MALCCVSVLGNISRDTIFLRSYRASSISALTLLLSFTTAYALTSVNSLLKRLAAQNASSSVLYAISPAGLASGLLLLALLSLSVPQLAKVTSVGIYIWIEISAQLLTQQFWDLCAKAFDVTQSKKYFGFITFGTTLGSLLASLLILPVLQRQMLPTEYNLIVSALVLYVVALVLYQTAEHYAPRATENKRPAKEVKAQSQTKGITANESSAAIISDIQKRNYLKHICFFDMLATIVRVLVDNTTLSILSLHDEAQVKESLTMINSVQSVMMIPMQFASGPFFTHFGVMYGISILPVTVLLFGGATYTSTAAGSLIFTRALYNAVSLSLFNPARELLWLPFNASERSRFKTFVCGPFRSLSRIVGAIVSMVLTAELFILYFGGSCVSMILMAVAVAWFIDALAARKSYAAEFYASLKQGYVDFSSPIVDFTPDQTALVKETLMSGAQNQVNYVLSSLSHSHIIYFSQELRSVFYRTNREDVPITPLHTKLRLLNLHTAAKREFVVRAQEAFVLPDPSTLPPGIFNMMDLMMLVKEKSQAVPRQLRVAAILACGYEKFNEDNQKCSDMLSKIIQNPDEDKSVVVCAAVALLRLSEWMNEEANIVLQRMLHEEQDMESRVVCLKIVGRELPELLGDGFLVFLLHHSSTQIVQAAVECCSHSARTSRMLIPALVKHLPNPSLRTQIVQALQKFDSGALWGTLSQFVDSTVESVKSNAGRPDSVQLHQRREALSGALKLLLTGTFPVEDKLKLVLHLLDVMIGASKQMTQLGREDDALHRLFGMDSHVEEQIIDALIELISRIDSKLMQSYEHLMHPVHAVLDIKIYEAYEMRHVTSLLHAMCPRNADNIEDSSPLLLQHVEHYIKDSLRVLLKLLSTGFPKEFNVAVILEGLQSDLPQAHGAIQEVLENLLPSAYKSLILPLLFPKATAGKSTAKMEKDVKEMFNEKSGMDLLLETMQQEQAHVELSCLALQYFLHIAEYHKEFMTDSTKEKFGADILPRLLDHKLPRELLIETYHSQPDVLPWDQVHGLQIEDAPLISRVAISNCLRVSALFENVCAIDILRILSHHFTPMKVSQGTTFAVEGDLATCMYVVAAGHVQLHKERRILADLGYGACVGQAALLRHSSHSGNHIASATATSDSVLLSVSREALDALMRENPRVSRGVLNAVACSLRWLYFEPLDAIAESGCLPRRSRSSSMMMRRSSLSAPQSDGANPVLMKTESLASSLKAVMSVDRAAKSFLYNIGRSRKSESPQPTSLPGNRSRNRSFNLSPSPSMPNRPEALRTLSTSSDPADFTHFEKCIHLKGSQLVRNLDDDKVSLVAQLSRVTSLSHGEVLYEDGATAQSVFVIIEGTIAITKPPKSDGQHHNSFPAIELHDGDCFGEEVGYITLYWHFRSLIQTLQQSFVANTGMNGQAASIGRSTLFDIAVKELIELSELHPDVMRVVIAWLAYKLAKSTESMVTPLLSPQSTRREPLWSDDALSESEEPLSSPTLTNRSGKSRAQST</sequence>
<evidence type="ECO:0000313" key="4">
    <source>
        <dbReference type="EMBL" id="DAZ97075.1"/>
    </source>
</evidence>
<dbReference type="SMART" id="SM00100">
    <property type="entry name" value="cNMP"/>
    <property type="match status" value="2"/>
</dbReference>
<keyword evidence="2" id="KW-0472">Membrane</keyword>
<gene>
    <name evidence="4" type="ORF">N0F65_001259</name>
</gene>